<dbReference type="GO" id="GO:0004061">
    <property type="term" value="F:arylformamidase activity"/>
    <property type="evidence" value="ECO:0007669"/>
    <property type="project" value="InterPro"/>
</dbReference>
<evidence type="ECO:0000313" key="3">
    <source>
        <dbReference type="Proteomes" id="UP001149163"/>
    </source>
</evidence>
<accession>A0A9W9IDW3</accession>
<dbReference type="OrthoDB" id="5396at2759"/>
<keyword evidence="3" id="KW-1185">Reference proteome</keyword>
<dbReference type="EMBL" id="JAPQKN010000001">
    <property type="protein sequence ID" value="KAJ5174295.1"/>
    <property type="molecule type" value="Genomic_DNA"/>
</dbReference>
<dbReference type="Gene3D" id="3.50.30.50">
    <property type="entry name" value="Putative cyclase"/>
    <property type="match status" value="1"/>
</dbReference>
<dbReference type="AlphaFoldDB" id="A0A9W9IDW3"/>
<reference evidence="2" key="1">
    <citation type="submission" date="2022-11" db="EMBL/GenBank/DDBJ databases">
        <authorList>
            <person name="Petersen C."/>
        </authorList>
    </citation>
    <scope>NUCLEOTIDE SEQUENCE</scope>
    <source>
        <strain evidence="2">IBT 26290</strain>
    </source>
</reference>
<comment type="similarity">
    <text evidence="1">Belongs to the Cyclase 1 superfamily.</text>
</comment>
<dbReference type="RefSeq" id="XP_056545903.1">
    <property type="nucleotide sequence ID" value="XM_056682297.1"/>
</dbReference>
<proteinExistence type="inferred from homology"/>
<gene>
    <name evidence="2" type="ORF">N7482_000172</name>
</gene>
<dbReference type="InterPro" id="IPR007325">
    <property type="entry name" value="KFase/CYL"/>
</dbReference>
<dbReference type="InterPro" id="IPR037175">
    <property type="entry name" value="KFase_sf"/>
</dbReference>
<dbReference type="Proteomes" id="UP001149163">
    <property type="component" value="Unassembled WGS sequence"/>
</dbReference>
<protein>
    <submittedName>
        <fullName evidence="2">Cyclase</fullName>
    </submittedName>
</protein>
<dbReference type="PANTHER" id="PTHR34861">
    <property type="match status" value="1"/>
</dbReference>
<name>A0A9W9IDW3_9EURO</name>
<dbReference type="GeneID" id="81421473"/>
<comment type="caution">
    <text evidence="2">The sequence shown here is derived from an EMBL/GenBank/DDBJ whole genome shotgun (WGS) entry which is preliminary data.</text>
</comment>
<organism evidence="2 3">
    <name type="scientific">Penicillium canariense</name>
    <dbReference type="NCBI Taxonomy" id="189055"/>
    <lineage>
        <taxon>Eukaryota</taxon>
        <taxon>Fungi</taxon>
        <taxon>Dikarya</taxon>
        <taxon>Ascomycota</taxon>
        <taxon>Pezizomycotina</taxon>
        <taxon>Eurotiomycetes</taxon>
        <taxon>Eurotiomycetidae</taxon>
        <taxon>Eurotiales</taxon>
        <taxon>Aspergillaceae</taxon>
        <taxon>Penicillium</taxon>
    </lineage>
</organism>
<evidence type="ECO:0000313" key="2">
    <source>
        <dbReference type="EMBL" id="KAJ5174295.1"/>
    </source>
</evidence>
<sequence>MSATSEDKVIPFEALPLDPTGPRGNAWGRFGPNDELGTLNLLTPEVIVEAAKEIRTGVRISLDLPLSMPTYPSFDRNPFQQQLVLRSPNCVYDDILTFNSQGSTQWDANQKMRRFYNGHTTEEIESSDVIGLHSMKNATHSHFCSTLTHFFMVAVAEHGGMTGRGILLDFADWAASNAVSVSALESQAITLESIKQVVKDHKLEFRKGDILFIRSGFTDAYKQLNDQQRKDLAHRPSPDFNGVEATEGMVRWLWDHQFAAVAGDAPSFERAPIRGSHADPDFNLHEWILAGWGTPIGEMFDLEKLSRHCKATRRYSFFLSSMPIKVCLPPSTSYPESTYANSGNR</sequence>
<dbReference type="GO" id="GO:0019441">
    <property type="term" value="P:L-tryptophan catabolic process to kynurenine"/>
    <property type="evidence" value="ECO:0007669"/>
    <property type="project" value="InterPro"/>
</dbReference>
<dbReference type="Pfam" id="PF04199">
    <property type="entry name" value="Cyclase"/>
    <property type="match status" value="1"/>
</dbReference>
<dbReference type="PANTHER" id="PTHR34861:SF11">
    <property type="entry name" value="CYCLASE"/>
    <property type="match status" value="1"/>
</dbReference>
<evidence type="ECO:0000256" key="1">
    <source>
        <dbReference type="ARBA" id="ARBA00007865"/>
    </source>
</evidence>
<dbReference type="SUPFAM" id="SSF102198">
    <property type="entry name" value="Putative cyclase"/>
    <property type="match status" value="1"/>
</dbReference>
<reference evidence="2" key="2">
    <citation type="journal article" date="2023" name="IMA Fungus">
        <title>Comparative genomic study of the Penicillium genus elucidates a diverse pangenome and 15 lateral gene transfer events.</title>
        <authorList>
            <person name="Petersen C."/>
            <person name="Sorensen T."/>
            <person name="Nielsen M.R."/>
            <person name="Sondergaard T.E."/>
            <person name="Sorensen J.L."/>
            <person name="Fitzpatrick D.A."/>
            <person name="Frisvad J.C."/>
            <person name="Nielsen K.L."/>
        </authorList>
    </citation>
    <scope>NUCLEOTIDE SEQUENCE</scope>
    <source>
        <strain evidence="2">IBT 26290</strain>
    </source>
</reference>